<name>X1BHL0_9ZZZZ</name>
<feature type="non-terminal residue" evidence="1">
    <location>
        <position position="1"/>
    </location>
</feature>
<comment type="caution">
    <text evidence="1">The sequence shown here is derived from an EMBL/GenBank/DDBJ whole genome shotgun (WGS) entry which is preliminary data.</text>
</comment>
<accession>X1BHL0</accession>
<dbReference type="Pfam" id="PF12675">
    <property type="entry name" value="DUF3795"/>
    <property type="match status" value="1"/>
</dbReference>
<proteinExistence type="predicted"/>
<gene>
    <name evidence="1" type="ORF">S01H4_31850</name>
</gene>
<organism evidence="1">
    <name type="scientific">marine sediment metagenome</name>
    <dbReference type="NCBI Taxonomy" id="412755"/>
    <lineage>
        <taxon>unclassified sequences</taxon>
        <taxon>metagenomes</taxon>
        <taxon>ecological metagenomes</taxon>
    </lineage>
</organism>
<protein>
    <recommendedName>
        <fullName evidence="2">DUF3795 domain-containing protein</fullName>
    </recommendedName>
</protein>
<evidence type="ECO:0000313" key="1">
    <source>
        <dbReference type="EMBL" id="GAG83603.1"/>
    </source>
</evidence>
<sequence>EKRIPYCDTCKLYPCAQEKEIDFCGQCDEYPCNDLKEFQAAAPHRFELWEAQEHIVSKGYEKWIEDMINYYSCSKCETINSAYDPNCRSCGHQPSNQYTGKHGKKIWEFLAKQQSKLKKD</sequence>
<dbReference type="InterPro" id="IPR024227">
    <property type="entry name" value="DUF3795"/>
</dbReference>
<evidence type="ECO:0008006" key="2">
    <source>
        <dbReference type="Google" id="ProtNLM"/>
    </source>
</evidence>
<dbReference type="AlphaFoldDB" id="X1BHL0"/>
<reference evidence="1" key="1">
    <citation type="journal article" date="2014" name="Front. Microbiol.">
        <title>High frequency of phylogenetically diverse reductive dehalogenase-homologous genes in deep subseafloor sedimentary metagenomes.</title>
        <authorList>
            <person name="Kawai M."/>
            <person name="Futagami T."/>
            <person name="Toyoda A."/>
            <person name="Takaki Y."/>
            <person name="Nishi S."/>
            <person name="Hori S."/>
            <person name="Arai W."/>
            <person name="Tsubouchi T."/>
            <person name="Morono Y."/>
            <person name="Uchiyama I."/>
            <person name="Ito T."/>
            <person name="Fujiyama A."/>
            <person name="Inagaki F."/>
            <person name="Takami H."/>
        </authorList>
    </citation>
    <scope>NUCLEOTIDE SEQUENCE</scope>
    <source>
        <strain evidence="1">Expedition CK06-06</strain>
    </source>
</reference>
<dbReference type="EMBL" id="BART01016586">
    <property type="protein sequence ID" value="GAG83603.1"/>
    <property type="molecule type" value="Genomic_DNA"/>
</dbReference>